<protein>
    <submittedName>
        <fullName evidence="4">Transcriptional regulator, TetR family</fullName>
    </submittedName>
</protein>
<evidence type="ECO:0000313" key="4">
    <source>
        <dbReference type="EMBL" id="SKB99402.1"/>
    </source>
</evidence>
<name>A0A1T5FTC5_9SPHN</name>
<dbReference type="EMBL" id="FUYM01000010">
    <property type="protein sequence ID" value="SKB99402.1"/>
    <property type="molecule type" value="Genomic_DNA"/>
</dbReference>
<dbReference type="STRING" id="439228.SAMN06295920_110207"/>
<dbReference type="Gene3D" id="1.10.357.10">
    <property type="entry name" value="Tetracycline Repressor, domain 2"/>
    <property type="match status" value="1"/>
</dbReference>
<dbReference type="Proteomes" id="UP000189818">
    <property type="component" value="Unassembled WGS sequence"/>
</dbReference>
<dbReference type="AlphaFoldDB" id="A0A1T5FTC5"/>
<feature type="domain" description="HTH tetR-type" evidence="3">
    <location>
        <begin position="56"/>
        <end position="103"/>
    </location>
</feature>
<gene>
    <name evidence="4" type="ORF">SAMN06295920_110207</name>
</gene>
<organism evidence="4 5">
    <name type="scientific">Rhizorhabdus histidinilytica</name>
    <dbReference type="NCBI Taxonomy" id="439228"/>
    <lineage>
        <taxon>Bacteria</taxon>
        <taxon>Pseudomonadati</taxon>
        <taxon>Pseudomonadota</taxon>
        <taxon>Alphaproteobacteria</taxon>
        <taxon>Sphingomonadales</taxon>
        <taxon>Sphingomonadaceae</taxon>
        <taxon>Rhizorhabdus</taxon>
    </lineage>
</organism>
<keyword evidence="5" id="KW-1185">Reference proteome</keyword>
<dbReference type="GO" id="GO:0003677">
    <property type="term" value="F:DNA binding"/>
    <property type="evidence" value="ECO:0007669"/>
    <property type="project" value="UniProtKB-KW"/>
</dbReference>
<dbReference type="SUPFAM" id="SSF46689">
    <property type="entry name" value="Homeodomain-like"/>
    <property type="match status" value="1"/>
</dbReference>
<accession>A0A1T5FTC5</accession>
<evidence type="ECO:0000259" key="3">
    <source>
        <dbReference type="Pfam" id="PF00440"/>
    </source>
</evidence>
<dbReference type="InterPro" id="IPR009057">
    <property type="entry name" value="Homeodomain-like_sf"/>
</dbReference>
<dbReference type="InterPro" id="IPR001647">
    <property type="entry name" value="HTH_TetR"/>
</dbReference>
<dbReference type="Pfam" id="PF00440">
    <property type="entry name" value="TetR_N"/>
    <property type="match status" value="1"/>
</dbReference>
<evidence type="ECO:0000313" key="5">
    <source>
        <dbReference type="Proteomes" id="UP000189818"/>
    </source>
</evidence>
<evidence type="ECO:0000256" key="2">
    <source>
        <dbReference type="SAM" id="MobiDB-lite"/>
    </source>
</evidence>
<reference evidence="5" key="1">
    <citation type="submission" date="2017-02" db="EMBL/GenBank/DDBJ databases">
        <authorList>
            <person name="Varghese N."/>
            <person name="Submissions S."/>
        </authorList>
    </citation>
    <scope>NUCLEOTIDE SEQUENCE [LARGE SCALE GENOMIC DNA]</scope>
    <source>
        <strain evidence="5">UM2</strain>
    </source>
</reference>
<evidence type="ECO:0000256" key="1">
    <source>
        <dbReference type="ARBA" id="ARBA00023125"/>
    </source>
</evidence>
<sequence length="260" mass="29085">MGAFEAAGAGPARWPAIGFGGIESARNSLTGCGDRRTSPRMAGRAPKSYKSTPMAIIEAAERLFGIYGIEAVSLRQIGMEANVANKSAITYHFGDRAELVRAIWQHRLPTLEARRKMLLRQMRERGETENPHAVMRLLVQPNYELLDPEGVHRYTAFFRHALRWRTGQALRAQEMGITPASLEAMDLLKSLAPDLPEDLLMNRLRYACCTLFDMIYDRDCDIAEGRPVMLEDDFLAEGFDMMVSMCLRPARSGAGVRSSM</sequence>
<proteinExistence type="predicted"/>
<keyword evidence="1" id="KW-0238">DNA-binding</keyword>
<feature type="region of interest" description="Disordered" evidence="2">
    <location>
        <begin position="28"/>
        <end position="47"/>
    </location>
</feature>